<organism evidence="6 7">
    <name type="scientific">Favolaschia claudopus</name>
    <dbReference type="NCBI Taxonomy" id="2862362"/>
    <lineage>
        <taxon>Eukaryota</taxon>
        <taxon>Fungi</taxon>
        <taxon>Dikarya</taxon>
        <taxon>Basidiomycota</taxon>
        <taxon>Agaricomycotina</taxon>
        <taxon>Agaricomycetes</taxon>
        <taxon>Agaricomycetidae</taxon>
        <taxon>Agaricales</taxon>
        <taxon>Marasmiineae</taxon>
        <taxon>Mycenaceae</taxon>
        <taxon>Favolaschia</taxon>
    </lineage>
</organism>
<keyword evidence="2 4" id="KW-0863">Zinc-finger</keyword>
<keyword evidence="1" id="KW-0479">Metal-binding</keyword>
<sequence>MPSKRGREHRTRVRRVHYLVSLTYCPDARQAHNPVVGLSSDVIAKRTKRHLDELERSNYAEASADVGEEDEEGKYTKGRARQLISEKRTFNIPGVKKKKSTMNVRTALLYCKNFAALLEESNLTGFPSTMPTYLTAQAPPSTYPPRLICSVCGYWGHYKCRRCALPFCDLNCESVHAETRCERRVL</sequence>
<dbReference type="PROSITE" id="PS51083">
    <property type="entry name" value="ZF_HIT"/>
    <property type="match status" value="1"/>
</dbReference>
<dbReference type="Proteomes" id="UP001362999">
    <property type="component" value="Unassembled WGS sequence"/>
</dbReference>
<evidence type="ECO:0000313" key="6">
    <source>
        <dbReference type="EMBL" id="KAK6992466.1"/>
    </source>
</evidence>
<evidence type="ECO:0000313" key="7">
    <source>
        <dbReference type="Proteomes" id="UP001362999"/>
    </source>
</evidence>
<dbReference type="InterPro" id="IPR039723">
    <property type="entry name" value="Vps71/ZNHIT1"/>
</dbReference>
<protein>
    <submittedName>
        <fullName evidence="6">Zinc finger HIT domain-containing protein 1</fullName>
    </submittedName>
</protein>
<dbReference type="GO" id="GO:0006338">
    <property type="term" value="P:chromatin remodeling"/>
    <property type="evidence" value="ECO:0007669"/>
    <property type="project" value="InterPro"/>
</dbReference>
<dbReference type="CDD" id="cd21437">
    <property type="entry name" value="zf-HIT_ZNHIT1_like"/>
    <property type="match status" value="1"/>
</dbReference>
<keyword evidence="7" id="KW-1185">Reference proteome</keyword>
<reference evidence="6 7" key="1">
    <citation type="journal article" date="2024" name="J Genomics">
        <title>Draft genome sequencing and assembly of Favolaschia claudopus CIRM-BRFM 2984 isolated from oak limbs.</title>
        <authorList>
            <person name="Navarro D."/>
            <person name="Drula E."/>
            <person name="Chaduli D."/>
            <person name="Cazenave R."/>
            <person name="Ahrendt S."/>
            <person name="Wang J."/>
            <person name="Lipzen A."/>
            <person name="Daum C."/>
            <person name="Barry K."/>
            <person name="Grigoriev I.V."/>
            <person name="Favel A."/>
            <person name="Rosso M.N."/>
            <person name="Martin F."/>
        </authorList>
    </citation>
    <scope>NUCLEOTIDE SEQUENCE [LARGE SCALE GENOMIC DNA]</scope>
    <source>
        <strain evidence="6 7">CIRM-BRFM 2984</strain>
    </source>
</reference>
<dbReference type="AlphaFoldDB" id="A0AAV9ZV87"/>
<evidence type="ECO:0000256" key="4">
    <source>
        <dbReference type="PROSITE-ProRule" id="PRU00453"/>
    </source>
</evidence>
<dbReference type="GO" id="GO:0008270">
    <property type="term" value="F:zinc ion binding"/>
    <property type="evidence" value="ECO:0007669"/>
    <property type="project" value="UniProtKB-UniRule"/>
</dbReference>
<feature type="domain" description="HIT-type" evidence="5">
    <location>
        <begin position="149"/>
        <end position="181"/>
    </location>
</feature>
<dbReference type="PANTHER" id="PTHR13093">
    <property type="entry name" value="ZINC FINGER HIT DOMAIN CONTAINING PROTEIN 1"/>
    <property type="match status" value="1"/>
</dbReference>
<gene>
    <name evidence="6" type="ORF">R3P38DRAFT_2570132</name>
</gene>
<name>A0AAV9ZV87_9AGAR</name>
<evidence type="ECO:0000256" key="1">
    <source>
        <dbReference type="ARBA" id="ARBA00022723"/>
    </source>
</evidence>
<dbReference type="GO" id="GO:0005634">
    <property type="term" value="C:nucleus"/>
    <property type="evidence" value="ECO:0007669"/>
    <property type="project" value="UniProtKB-ARBA"/>
</dbReference>
<evidence type="ECO:0000259" key="5">
    <source>
        <dbReference type="PROSITE" id="PS51083"/>
    </source>
</evidence>
<evidence type="ECO:0000256" key="3">
    <source>
        <dbReference type="ARBA" id="ARBA00022833"/>
    </source>
</evidence>
<dbReference type="Pfam" id="PF04438">
    <property type="entry name" value="zf-HIT"/>
    <property type="match status" value="1"/>
</dbReference>
<proteinExistence type="predicted"/>
<dbReference type="EMBL" id="JAWWNJ010000110">
    <property type="protein sequence ID" value="KAK6992466.1"/>
    <property type="molecule type" value="Genomic_DNA"/>
</dbReference>
<accession>A0AAV9ZV87</accession>
<comment type="caution">
    <text evidence="6">The sequence shown here is derived from an EMBL/GenBank/DDBJ whole genome shotgun (WGS) entry which is preliminary data.</text>
</comment>
<dbReference type="InterPro" id="IPR007529">
    <property type="entry name" value="Znf_HIT"/>
</dbReference>
<evidence type="ECO:0000256" key="2">
    <source>
        <dbReference type="ARBA" id="ARBA00022771"/>
    </source>
</evidence>
<keyword evidence="3" id="KW-0862">Zinc</keyword>